<protein>
    <submittedName>
        <fullName evidence="1">Uncharacterized protein</fullName>
    </submittedName>
</protein>
<dbReference type="AlphaFoldDB" id="A0A370BJA9"/>
<dbReference type="EMBL" id="KZ851976">
    <property type="protein sequence ID" value="RDH14185.1"/>
    <property type="molecule type" value="Genomic_DNA"/>
</dbReference>
<proteinExistence type="predicted"/>
<evidence type="ECO:0000313" key="2">
    <source>
        <dbReference type="Proteomes" id="UP000253845"/>
    </source>
</evidence>
<accession>A0A370BJA9</accession>
<name>A0A370BJA9_ASPNG</name>
<dbReference type="Proteomes" id="UP000253845">
    <property type="component" value="Unassembled WGS sequence"/>
</dbReference>
<evidence type="ECO:0000313" key="1">
    <source>
        <dbReference type="EMBL" id="RDH14185.1"/>
    </source>
</evidence>
<sequence>MLDLDEEYHTIMQSKIKEFTIGKDRKRFQIHMAVACLFPEEILRSPTHLEMDEIVFGRCCEFVYSGDYSVPLPNSSHSGSPVDQPGNSNGIFQEIELRLNPTNLTENIFHPTRASQPHAPYVERCDPVPWYEAGVPLNTDPAVDYSAVFLSHAEIVRFSSRTNWASLHDRSLYWLHYIVWNVEILMRDADFRQLLDRVPTLEKAVFRSMWKCASIVPVLHGLLKAMASRLVILAPQQSFPAGDCKVQWLSTDLGTHEQIKPSRRPAFRRGVSHYSMLLICIEISGQSSRGYSPHKRIIMRAIPSWQTPSGLILPCPKITYDLSHINLFPEDST</sequence>
<organism evidence="1 2">
    <name type="scientific">Aspergillus niger ATCC 13496</name>
    <dbReference type="NCBI Taxonomy" id="1353008"/>
    <lineage>
        <taxon>Eukaryota</taxon>
        <taxon>Fungi</taxon>
        <taxon>Dikarya</taxon>
        <taxon>Ascomycota</taxon>
        <taxon>Pezizomycotina</taxon>
        <taxon>Eurotiomycetes</taxon>
        <taxon>Eurotiomycetidae</taxon>
        <taxon>Eurotiales</taxon>
        <taxon>Aspergillaceae</taxon>
        <taxon>Aspergillus</taxon>
        <taxon>Aspergillus subgen. Circumdati</taxon>
    </lineage>
</organism>
<gene>
    <name evidence="1" type="ORF">M747DRAFT_326955</name>
</gene>
<reference evidence="1 2" key="1">
    <citation type="submission" date="2018-07" db="EMBL/GenBank/DDBJ databases">
        <title>Section-level genome sequencing of Aspergillus section Nigri to investigate inter- and intra-species variation.</title>
        <authorList>
            <consortium name="DOE Joint Genome Institute"/>
            <person name="Vesth T.C."/>
            <person name="Nybo J.L."/>
            <person name="Theobald S."/>
            <person name="Frisvad J.C."/>
            <person name="Larsen T.O."/>
            <person name="Nielsen K.F."/>
            <person name="Hoof J.B."/>
            <person name="Brandl J."/>
            <person name="Salamov A."/>
            <person name="Riley R."/>
            <person name="Gladden J.M."/>
            <person name="Phatale P."/>
            <person name="Nielsen M.T."/>
            <person name="Lyhne E.K."/>
            <person name="Kogle M.E."/>
            <person name="Strasser K."/>
            <person name="McDonnell E."/>
            <person name="Barry K."/>
            <person name="Clum A."/>
            <person name="Chen C."/>
            <person name="Nolan M."/>
            <person name="Sandor L."/>
            <person name="Kuo A."/>
            <person name="Lipzen A."/>
            <person name="Hainaut M."/>
            <person name="Drula E."/>
            <person name="Tsang A."/>
            <person name="Magnuson J.K."/>
            <person name="Henrissat B."/>
            <person name="Wiebenga A."/>
            <person name="Simmons B.A."/>
            <person name="Makela M.R."/>
            <person name="De vries R.P."/>
            <person name="Grigoriev I.V."/>
            <person name="Mortensen U.H."/>
            <person name="Baker S.E."/>
            <person name="Andersen M.R."/>
        </authorList>
    </citation>
    <scope>NUCLEOTIDE SEQUENCE [LARGE SCALE GENOMIC DNA]</scope>
    <source>
        <strain evidence="1 2">ATCC 13496</strain>
    </source>
</reference>
<dbReference type="VEuPathDB" id="FungiDB:M747DRAFT_326955"/>